<gene>
    <name evidence="1" type="ORF">N7U68_16245</name>
</gene>
<organism evidence="1 2">
    <name type="scientific">Roseovarius pelagicus</name>
    <dbReference type="NCBI Taxonomy" id="2980108"/>
    <lineage>
        <taxon>Bacteria</taxon>
        <taxon>Pseudomonadati</taxon>
        <taxon>Pseudomonadota</taxon>
        <taxon>Alphaproteobacteria</taxon>
        <taxon>Rhodobacterales</taxon>
        <taxon>Roseobacteraceae</taxon>
        <taxon>Roseovarius</taxon>
    </lineage>
</organism>
<dbReference type="InterPro" id="IPR002816">
    <property type="entry name" value="TraB/PrgY/GumN_fam"/>
</dbReference>
<reference evidence="1" key="1">
    <citation type="submission" date="2022-10" db="EMBL/GenBank/DDBJ databases">
        <title>Roseovarius pelagicus sp. nov., isolated from Arctic seawater.</title>
        <authorList>
            <person name="Hong Y.W."/>
            <person name="Hwang C.Y."/>
        </authorList>
    </citation>
    <scope>NUCLEOTIDE SEQUENCE</scope>
    <source>
        <strain evidence="1">HL-MP18</strain>
    </source>
</reference>
<sequence>MLPLPAAARCKGSDLIDALSDGQRAALEQAAEATPYAEGLLWRATRGDTRITLFGTYHFEHAQTQTHLAALEPMIKAADLVYLEMSKADEKRLGRQMASDPSLMFITEGPTLPDLLGDEDWQTLSDELSRRGFPSFLAAKFKPIWASMMLGIGPCEARSGALEAAGIDSLIGEHAMQLGHETRSLEDAATVLTLLDGFPLEDQLDAIRLFLHWNVDPDDVAYTLRERYLAQQIALIWEYSRLVSLEGGGPEAEASFALSEQVLLTDRNLAWADLLASNAVQGDVLVAAGAAHLPGDFGVLNLLAQRGFVISRLPFQQ</sequence>
<dbReference type="CDD" id="cd14789">
    <property type="entry name" value="Tiki"/>
    <property type="match status" value="1"/>
</dbReference>
<name>A0ABY6D913_9RHOB</name>
<accession>A0ABY6D913</accession>
<protein>
    <submittedName>
        <fullName evidence="1">TraB/GumN family protein</fullName>
    </submittedName>
</protein>
<dbReference type="Pfam" id="PF01963">
    <property type="entry name" value="TraB_PrgY_gumN"/>
    <property type="match status" value="1"/>
</dbReference>
<dbReference type="EMBL" id="CP106738">
    <property type="protein sequence ID" value="UXX82621.1"/>
    <property type="molecule type" value="Genomic_DNA"/>
</dbReference>
<dbReference type="PANTHER" id="PTHR40590">
    <property type="entry name" value="CYTOPLASMIC PROTEIN-RELATED"/>
    <property type="match status" value="1"/>
</dbReference>
<evidence type="ECO:0000313" key="1">
    <source>
        <dbReference type="EMBL" id="UXX82621.1"/>
    </source>
</evidence>
<evidence type="ECO:0000313" key="2">
    <source>
        <dbReference type="Proteomes" id="UP001064087"/>
    </source>
</evidence>
<proteinExistence type="predicted"/>
<dbReference type="InterPro" id="IPR047111">
    <property type="entry name" value="YbaP-like"/>
</dbReference>
<dbReference type="Proteomes" id="UP001064087">
    <property type="component" value="Chromosome"/>
</dbReference>
<dbReference type="PANTHER" id="PTHR40590:SF1">
    <property type="entry name" value="CYTOPLASMIC PROTEIN"/>
    <property type="match status" value="1"/>
</dbReference>
<keyword evidence="2" id="KW-1185">Reference proteome</keyword>